<evidence type="ECO:0000313" key="1">
    <source>
        <dbReference type="EMBL" id="NWC83823.1"/>
    </source>
</evidence>
<gene>
    <name evidence="1" type="ORF">HX798_26580</name>
</gene>
<comment type="caution">
    <text evidence="1">The sequence shown here is derived from an EMBL/GenBank/DDBJ whole genome shotgun (WGS) entry which is preliminary data.</text>
</comment>
<dbReference type="AlphaFoldDB" id="A0A7Y8D5S3"/>
<proteinExistence type="predicted"/>
<dbReference type="Proteomes" id="UP000542695">
    <property type="component" value="Unassembled WGS sequence"/>
</dbReference>
<accession>A0A7Y8D5S3</accession>
<name>A0A7Y8D5S3_PSEPU</name>
<protein>
    <submittedName>
        <fullName evidence="1">Uncharacterized protein</fullName>
    </submittedName>
</protein>
<dbReference type="EMBL" id="JACARV010000107">
    <property type="protein sequence ID" value="NWC83823.1"/>
    <property type="molecule type" value="Genomic_DNA"/>
</dbReference>
<organism evidence="1 2">
    <name type="scientific">Pseudomonas putida</name>
    <name type="common">Arthrobacter siderocapsulatus</name>
    <dbReference type="NCBI Taxonomy" id="303"/>
    <lineage>
        <taxon>Bacteria</taxon>
        <taxon>Pseudomonadati</taxon>
        <taxon>Pseudomonadota</taxon>
        <taxon>Gammaproteobacteria</taxon>
        <taxon>Pseudomonadales</taxon>
        <taxon>Pseudomonadaceae</taxon>
        <taxon>Pseudomonas</taxon>
    </lineage>
</organism>
<reference evidence="1 2" key="1">
    <citation type="submission" date="2020-04" db="EMBL/GenBank/DDBJ databases">
        <title>Molecular characterization of pseudomonads from Agaricus bisporus reveal novel blotch 2 pathogens in Western Europe.</title>
        <authorList>
            <person name="Taparia T."/>
            <person name="Krijger M."/>
            <person name="Haynes E."/>
            <person name="Elpinstone J.G."/>
            <person name="Noble R."/>
            <person name="Van Der Wolf J."/>
        </authorList>
    </citation>
    <scope>NUCLEOTIDE SEQUENCE [LARGE SCALE GENOMIC DNA]</scope>
    <source>
        <strain evidence="1 2">P7765</strain>
    </source>
</reference>
<evidence type="ECO:0000313" key="2">
    <source>
        <dbReference type="Proteomes" id="UP000542695"/>
    </source>
</evidence>
<dbReference type="RefSeq" id="WP_177011186.1">
    <property type="nucleotide sequence ID" value="NZ_JACARV010000107.1"/>
</dbReference>
<sequence length="244" mass="27948">MTLRNVKFFTESTDKADVYRVYISGDDRISNMLEVHLDIPLGNQALDCIELYGIWYFLILLEVAGNYRTARNFAVTVSRRAVRSHLLGKTESETLGPHSSSIRAMLYGIEDIGLNNRPGWVGSVGPEGNICSRWDGKPCPYQMVYNERFGWLGITFHAVDQYFKRTRSEGRKDQMLLKVQRLARSATEELHLPPDVKFKKILNHGFEQKHIKYLAAPRGWTLVAAPDQERGYLRVISVYQVNHG</sequence>